<keyword evidence="3" id="KW-0255">Endonuclease</keyword>
<name>A0A136PV92_9ACTN</name>
<feature type="domain" description="ScoMcrA-like DNA sulfur-binding" evidence="2">
    <location>
        <begin position="6"/>
        <end position="154"/>
    </location>
</feature>
<dbReference type="Pfam" id="PF26340">
    <property type="entry name" value="DNA-SBD_ScoMcrA"/>
    <property type="match status" value="1"/>
</dbReference>
<dbReference type="PIRSF" id="PIRSF030850">
    <property type="entry name" value="UCP030850"/>
    <property type="match status" value="1"/>
</dbReference>
<dbReference type="InterPro" id="IPR003615">
    <property type="entry name" value="HNH_nuc"/>
</dbReference>
<proteinExistence type="predicted"/>
<evidence type="ECO:0000313" key="4">
    <source>
        <dbReference type="Proteomes" id="UP000070620"/>
    </source>
</evidence>
<dbReference type="CDD" id="cd00085">
    <property type="entry name" value="HNHc"/>
    <property type="match status" value="1"/>
</dbReference>
<evidence type="ECO:0000259" key="1">
    <source>
        <dbReference type="Pfam" id="PF13391"/>
    </source>
</evidence>
<keyword evidence="4" id="KW-1185">Reference proteome</keyword>
<dbReference type="Pfam" id="PF13391">
    <property type="entry name" value="HNH_2"/>
    <property type="match status" value="1"/>
</dbReference>
<gene>
    <name evidence="3" type="ORF">AWW66_09800</name>
</gene>
<dbReference type="RefSeq" id="WP_067363044.1">
    <property type="nucleotide sequence ID" value="NZ_JBIUBN010000007.1"/>
</dbReference>
<evidence type="ECO:0000313" key="3">
    <source>
        <dbReference type="EMBL" id="KXK62204.1"/>
    </source>
</evidence>
<keyword evidence="3" id="KW-0378">Hydrolase</keyword>
<reference evidence="3 4" key="1">
    <citation type="submission" date="2016-01" db="EMBL/GenBank/DDBJ databases">
        <title>Whole genome sequence and analysis of Micromonospora rosaria DSM 803, which can produce antibacterial substance rosamicin.</title>
        <authorList>
            <person name="Yang H."/>
            <person name="He X."/>
            <person name="Zhu D."/>
        </authorList>
    </citation>
    <scope>NUCLEOTIDE SEQUENCE [LARGE SCALE GENOMIC DNA]</scope>
    <source>
        <strain evidence="3 4">DSM 803</strain>
    </source>
</reference>
<evidence type="ECO:0000259" key="2">
    <source>
        <dbReference type="Pfam" id="PF26340"/>
    </source>
</evidence>
<dbReference type="OrthoDB" id="4464809at2"/>
<dbReference type="InterPro" id="IPR058813">
    <property type="entry name" value="DNA-SBD_ScoMcrA"/>
</dbReference>
<feature type="domain" description="HNH nuclease" evidence="1">
    <location>
        <begin position="187"/>
        <end position="240"/>
    </location>
</feature>
<dbReference type="GO" id="GO:0004519">
    <property type="term" value="F:endonuclease activity"/>
    <property type="evidence" value="ECO:0007669"/>
    <property type="project" value="UniProtKB-KW"/>
</dbReference>
<dbReference type="NCBIfam" id="NF045808">
    <property type="entry name" value="PT-DNA_restrict"/>
    <property type="match status" value="1"/>
</dbReference>
<dbReference type="EMBL" id="LRQV01000024">
    <property type="protein sequence ID" value="KXK62204.1"/>
    <property type="molecule type" value="Genomic_DNA"/>
</dbReference>
<accession>A0A136PV92</accession>
<protein>
    <submittedName>
        <fullName evidence="3">Restriction endonuclease</fullName>
    </submittedName>
</protein>
<organism evidence="3 4">
    <name type="scientific">Micromonospora rosaria</name>
    <dbReference type="NCBI Taxonomy" id="47874"/>
    <lineage>
        <taxon>Bacteria</taxon>
        <taxon>Bacillati</taxon>
        <taxon>Actinomycetota</taxon>
        <taxon>Actinomycetes</taxon>
        <taxon>Micromonosporales</taxon>
        <taxon>Micromonosporaceae</taxon>
        <taxon>Micromonospora</taxon>
    </lineage>
</organism>
<sequence>MSPDRSEVLARLTSLRLHQRDGRRSPHKPLLVLLALARLADTGSSELPWSAAESRLSELIAEFGPAARTGRAQSAAYPFTRLRSDGVWTLSRDVPMDLVGPLAASGVVGRFAGPVEAALRRDSGLLRAVARALVEIHFPATIAPDVLTAVGLDAEDILRAPTTPPAGGRRRDAGWRFAVLTAWDRQCAFWGYDGQLLGAAVGVEAAHVRWWAFDGPDSLDNGLALCVLHHKLFDFGALGLDAEMRVEVSAAFTARTPAGRTVYDLHGRALRPRPGTPIPAAEHVAWHRREVFKGEPLAA</sequence>
<dbReference type="AlphaFoldDB" id="A0A136PV92"/>
<dbReference type="Proteomes" id="UP000070620">
    <property type="component" value="Unassembled WGS sequence"/>
</dbReference>
<dbReference type="InterPro" id="IPR011396">
    <property type="entry name" value="PT_DNA_restrict"/>
</dbReference>
<keyword evidence="3" id="KW-0540">Nuclease</keyword>
<comment type="caution">
    <text evidence="3">The sequence shown here is derived from an EMBL/GenBank/DDBJ whole genome shotgun (WGS) entry which is preliminary data.</text>
</comment>